<dbReference type="OMA" id="LPHDETW"/>
<dbReference type="AlphaFoldDB" id="A0A803N6E7"/>
<proteinExistence type="predicted"/>
<feature type="compositionally biased region" description="Acidic residues" evidence="1">
    <location>
        <begin position="81"/>
        <end position="98"/>
    </location>
</feature>
<organism evidence="2 3">
    <name type="scientific">Chenopodium quinoa</name>
    <name type="common">Quinoa</name>
    <dbReference type="NCBI Taxonomy" id="63459"/>
    <lineage>
        <taxon>Eukaryota</taxon>
        <taxon>Viridiplantae</taxon>
        <taxon>Streptophyta</taxon>
        <taxon>Embryophyta</taxon>
        <taxon>Tracheophyta</taxon>
        <taxon>Spermatophyta</taxon>
        <taxon>Magnoliopsida</taxon>
        <taxon>eudicotyledons</taxon>
        <taxon>Gunneridae</taxon>
        <taxon>Pentapetalae</taxon>
        <taxon>Caryophyllales</taxon>
        <taxon>Chenopodiaceae</taxon>
        <taxon>Chenopodioideae</taxon>
        <taxon>Atripliceae</taxon>
        <taxon>Chenopodium</taxon>
    </lineage>
</organism>
<evidence type="ECO:0000313" key="3">
    <source>
        <dbReference type="Proteomes" id="UP000596660"/>
    </source>
</evidence>
<feature type="region of interest" description="Disordered" evidence="1">
    <location>
        <begin position="71"/>
        <end position="148"/>
    </location>
</feature>
<evidence type="ECO:0000313" key="2">
    <source>
        <dbReference type="EnsemblPlants" id="AUR62041285-RA:cds"/>
    </source>
</evidence>
<reference evidence="2" key="2">
    <citation type="submission" date="2021-03" db="UniProtKB">
        <authorList>
            <consortium name="EnsemblPlants"/>
        </authorList>
    </citation>
    <scope>IDENTIFICATION</scope>
</reference>
<name>A0A803N6E7_CHEQI</name>
<sequence>MNDLVFVMYNLKSKRRHEKRASKPITQPIVLDELPSDDEWIAEVEEPILPTNDAWFTNLDRAARRFARKATRNGDEIHEDHDDEIDEVTNLSDNDDEIASTYIGSNEFNDDDEFGDGNNFENEPASVGGTDVRSDDVDYGNLSFGYDD</sequence>
<keyword evidence="3" id="KW-1185">Reference proteome</keyword>
<protein>
    <submittedName>
        <fullName evidence="2">Uncharacterized protein</fullName>
    </submittedName>
</protein>
<reference evidence="2" key="1">
    <citation type="journal article" date="2017" name="Nature">
        <title>The genome of Chenopodium quinoa.</title>
        <authorList>
            <person name="Jarvis D.E."/>
            <person name="Ho Y.S."/>
            <person name="Lightfoot D.J."/>
            <person name="Schmoeckel S.M."/>
            <person name="Li B."/>
            <person name="Borm T.J.A."/>
            <person name="Ohyanagi H."/>
            <person name="Mineta K."/>
            <person name="Michell C.T."/>
            <person name="Saber N."/>
            <person name="Kharbatia N.M."/>
            <person name="Rupper R.R."/>
            <person name="Sharp A.R."/>
            <person name="Dally N."/>
            <person name="Boughton B.A."/>
            <person name="Woo Y.H."/>
            <person name="Gao G."/>
            <person name="Schijlen E.G.W.M."/>
            <person name="Guo X."/>
            <person name="Momin A.A."/>
            <person name="Negrao S."/>
            <person name="Al-Babili S."/>
            <person name="Gehring C."/>
            <person name="Roessner U."/>
            <person name="Jung C."/>
            <person name="Murphy K."/>
            <person name="Arold S.T."/>
            <person name="Gojobori T."/>
            <person name="van der Linden C.G."/>
            <person name="van Loo E.N."/>
            <person name="Jellen E.N."/>
            <person name="Maughan P.J."/>
            <person name="Tester M."/>
        </authorList>
    </citation>
    <scope>NUCLEOTIDE SEQUENCE [LARGE SCALE GENOMIC DNA]</scope>
    <source>
        <strain evidence="2">cv. PI 614886</strain>
    </source>
</reference>
<dbReference type="Gramene" id="AUR62041285-RA">
    <property type="protein sequence ID" value="AUR62041285-RA:cds"/>
    <property type="gene ID" value="AUR62041285"/>
</dbReference>
<dbReference type="EnsemblPlants" id="AUR62041285-RA">
    <property type="protein sequence ID" value="AUR62041285-RA:cds"/>
    <property type="gene ID" value="AUR62041285"/>
</dbReference>
<evidence type="ECO:0000256" key="1">
    <source>
        <dbReference type="SAM" id="MobiDB-lite"/>
    </source>
</evidence>
<accession>A0A803N6E7</accession>
<dbReference type="Proteomes" id="UP000596660">
    <property type="component" value="Unplaced"/>
</dbReference>